<dbReference type="RefSeq" id="XP_033588499.1">
    <property type="nucleotide sequence ID" value="XM_033733984.1"/>
</dbReference>
<dbReference type="Proteomes" id="UP000799767">
    <property type="component" value="Unassembled WGS sequence"/>
</dbReference>
<evidence type="ECO:0000313" key="1">
    <source>
        <dbReference type="EMBL" id="KAF2481929.1"/>
    </source>
</evidence>
<name>A0A6A6PPC1_9PEZI</name>
<organism evidence="1 2">
    <name type="scientific">Neohortaea acidophila</name>
    <dbReference type="NCBI Taxonomy" id="245834"/>
    <lineage>
        <taxon>Eukaryota</taxon>
        <taxon>Fungi</taxon>
        <taxon>Dikarya</taxon>
        <taxon>Ascomycota</taxon>
        <taxon>Pezizomycotina</taxon>
        <taxon>Dothideomycetes</taxon>
        <taxon>Dothideomycetidae</taxon>
        <taxon>Mycosphaerellales</taxon>
        <taxon>Teratosphaeriaceae</taxon>
        <taxon>Neohortaea</taxon>
    </lineage>
</organism>
<keyword evidence="2" id="KW-1185">Reference proteome</keyword>
<dbReference type="EMBL" id="MU001637">
    <property type="protein sequence ID" value="KAF2481929.1"/>
    <property type="molecule type" value="Genomic_DNA"/>
</dbReference>
<proteinExistence type="predicted"/>
<protein>
    <submittedName>
        <fullName evidence="1">Uncharacterized protein</fullName>
    </submittedName>
</protein>
<dbReference type="GeneID" id="54474986"/>
<accession>A0A6A6PPC1</accession>
<evidence type="ECO:0000313" key="2">
    <source>
        <dbReference type="Proteomes" id="UP000799767"/>
    </source>
</evidence>
<reference evidence="1" key="1">
    <citation type="journal article" date="2020" name="Stud. Mycol.">
        <title>101 Dothideomycetes genomes: a test case for predicting lifestyles and emergence of pathogens.</title>
        <authorList>
            <person name="Haridas S."/>
            <person name="Albert R."/>
            <person name="Binder M."/>
            <person name="Bloem J."/>
            <person name="Labutti K."/>
            <person name="Salamov A."/>
            <person name="Andreopoulos B."/>
            <person name="Baker S."/>
            <person name="Barry K."/>
            <person name="Bills G."/>
            <person name="Bluhm B."/>
            <person name="Cannon C."/>
            <person name="Castanera R."/>
            <person name="Culley D."/>
            <person name="Daum C."/>
            <person name="Ezra D."/>
            <person name="Gonzalez J."/>
            <person name="Henrissat B."/>
            <person name="Kuo A."/>
            <person name="Liang C."/>
            <person name="Lipzen A."/>
            <person name="Lutzoni F."/>
            <person name="Magnuson J."/>
            <person name="Mondo S."/>
            <person name="Nolan M."/>
            <person name="Ohm R."/>
            <person name="Pangilinan J."/>
            <person name="Park H.-J."/>
            <person name="Ramirez L."/>
            <person name="Alfaro M."/>
            <person name="Sun H."/>
            <person name="Tritt A."/>
            <person name="Yoshinaga Y."/>
            <person name="Zwiers L.-H."/>
            <person name="Turgeon B."/>
            <person name="Goodwin S."/>
            <person name="Spatafora J."/>
            <person name="Crous P."/>
            <person name="Grigoriev I."/>
        </authorList>
    </citation>
    <scope>NUCLEOTIDE SEQUENCE</scope>
    <source>
        <strain evidence="1">CBS 113389</strain>
    </source>
</reference>
<dbReference type="AlphaFoldDB" id="A0A6A6PPC1"/>
<gene>
    <name evidence="1" type="ORF">BDY17DRAFT_299950</name>
</gene>
<sequence>MSVLECAAGWVAVGCLYVAWILIRDDNGLGTGIGQQPRIAIRSKESKTYDKALEGQKFSMLAWDHKAGQATACWDSDPSVCGNLTDFYPQCQGILDNEVVFDNEGNQFPFDYWTPNGTLSIPLPGRKKVIDAEWIIEISESTWPQWDCRGMLKPNERPKDLKWLTKEQQDEFVKDAGLARRTLVHPLLEEHFATLTSAKSLEAQACFATKGASLIMEHMDVDALSQAETLHQAMTMMLTKGSERLPLWKRLTSAGQMSAAVAVHSTLDALVKAAEGKGEDPKRMETLGIGAIVQSVRVRMEAGEARAQDAEAMAQVFTRIFG</sequence>